<accession>A0A4C1Y6D3</accession>
<dbReference type="Proteomes" id="UP000299102">
    <property type="component" value="Unassembled WGS sequence"/>
</dbReference>
<dbReference type="AlphaFoldDB" id="A0A4C1Y6D3"/>
<keyword evidence="1" id="KW-0472">Membrane</keyword>
<feature type="transmembrane region" description="Helical" evidence="1">
    <location>
        <begin position="161"/>
        <end position="180"/>
    </location>
</feature>
<gene>
    <name evidence="2" type="ORF">EVAR_55990_1</name>
</gene>
<keyword evidence="1" id="KW-0812">Transmembrane</keyword>
<protein>
    <submittedName>
        <fullName evidence="2">Uncharacterized protein</fullName>
    </submittedName>
</protein>
<organism evidence="2 3">
    <name type="scientific">Eumeta variegata</name>
    <name type="common">Bagworm moth</name>
    <name type="synonym">Eumeta japonica</name>
    <dbReference type="NCBI Taxonomy" id="151549"/>
    <lineage>
        <taxon>Eukaryota</taxon>
        <taxon>Metazoa</taxon>
        <taxon>Ecdysozoa</taxon>
        <taxon>Arthropoda</taxon>
        <taxon>Hexapoda</taxon>
        <taxon>Insecta</taxon>
        <taxon>Pterygota</taxon>
        <taxon>Neoptera</taxon>
        <taxon>Endopterygota</taxon>
        <taxon>Lepidoptera</taxon>
        <taxon>Glossata</taxon>
        <taxon>Ditrysia</taxon>
        <taxon>Tineoidea</taxon>
        <taxon>Psychidae</taxon>
        <taxon>Oiketicinae</taxon>
        <taxon>Eumeta</taxon>
    </lineage>
</organism>
<evidence type="ECO:0000256" key="1">
    <source>
        <dbReference type="SAM" id="Phobius"/>
    </source>
</evidence>
<keyword evidence="3" id="KW-1185">Reference proteome</keyword>
<evidence type="ECO:0000313" key="2">
    <source>
        <dbReference type="EMBL" id="GBP71791.1"/>
    </source>
</evidence>
<keyword evidence="1" id="KW-1133">Transmembrane helix</keyword>
<evidence type="ECO:0000313" key="3">
    <source>
        <dbReference type="Proteomes" id="UP000299102"/>
    </source>
</evidence>
<comment type="caution">
    <text evidence="2">The sequence shown here is derived from an EMBL/GenBank/DDBJ whole genome shotgun (WGS) entry which is preliminary data.</text>
</comment>
<proteinExistence type="predicted"/>
<sequence>MVARLIELRRFSISCPANAITTVIDKQSDVAFVWGCLFSAVKASRSSGQSSLIAPNEIPDHPDGVVSLFRVHLVSVAVAVGSARSLFKELRYLKPEPGLMKNLVAGLCVGARYLHPACGEAATPLSIQFPIRNGLYIDWNQRGAPQYAQSTLRALRRPANYFTGYITPLHYILFLFYANLMRKIPGRARSNLCNKLRDEKNT</sequence>
<reference evidence="2 3" key="1">
    <citation type="journal article" date="2019" name="Commun. Biol.">
        <title>The bagworm genome reveals a unique fibroin gene that provides high tensile strength.</title>
        <authorList>
            <person name="Kono N."/>
            <person name="Nakamura H."/>
            <person name="Ohtoshi R."/>
            <person name="Tomita M."/>
            <person name="Numata K."/>
            <person name="Arakawa K."/>
        </authorList>
    </citation>
    <scope>NUCLEOTIDE SEQUENCE [LARGE SCALE GENOMIC DNA]</scope>
</reference>
<name>A0A4C1Y6D3_EUMVA</name>
<dbReference type="EMBL" id="BGZK01001121">
    <property type="protein sequence ID" value="GBP71791.1"/>
    <property type="molecule type" value="Genomic_DNA"/>
</dbReference>